<protein>
    <submittedName>
        <fullName evidence="2">Uncharacterized protein</fullName>
    </submittedName>
</protein>
<reference evidence="2" key="1">
    <citation type="submission" date="2022-11" db="UniProtKB">
        <authorList>
            <consortium name="WormBaseParasite"/>
        </authorList>
    </citation>
    <scope>IDENTIFICATION</scope>
</reference>
<name>A0AC34FC02_9BILA</name>
<evidence type="ECO:0000313" key="1">
    <source>
        <dbReference type="Proteomes" id="UP000887579"/>
    </source>
</evidence>
<sequence>MPDSKRKRRSSGAGDAGEDTKTAVVEGRRRNRTPVKKFDPSEYYSPNYMSFLENRKSDSSRKFLQRKKELRNSLKNAESDCGKNGGKPSSSTPTKASPSRNQNAGLLKLQRKPMNPKSKSAVSKTSVSAVPAPYVASAPVTPTKSILKKSNFFQTPEKHETDESFSSESYSENDAIDNDDGIQNSIQQEDSEDDSTENSSQENLLNNSSNFTQTNLNEKKTSEDLKEKQVDPNLYVKAEKKVFSEGKNTEGKISLTFAIKSEYLMDGLLGHQKKSLTPKSKLPASDVSSSAPVTPTKPILKKSNVFQPPVKDEIVSDSDLNVEDDAIQKPESDNPSNANVSVGGEGEEDTASGNLTQQNLPDNSLNFTQTNFVEKKTSEDLTEKRVICKNPNLFVKAEKKVFSLGKNNNGLQKMQLTPKSKLPASDVSSSAPVTPTKPILKKSNFFQTPVKHESVFDSDSNVEEDATQKSEYDDPSNENVSVGGEGEEDTASGNLTQKRVLIKAPNLKVFL</sequence>
<proteinExistence type="predicted"/>
<dbReference type="Proteomes" id="UP000887579">
    <property type="component" value="Unplaced"/>
</dbReference>
<accession>A0AC34FC02</accession>
<evidence type="ECO:0000313" key="2">
    <source>
        <dbReference type="WBParaSite" id="ES5_v2.g14706.t1"/>
    </source>
</evidence>
<organism evidence="1 2">
    <name type="scientific">Panagrolaimus sp. ES5</name>
    <dbReference type="NCBI Taxonomy" id="591445"/>
    <lineage>
        <taxon>Eukaryota</taxon>
        <taxon>Metazoa</taxon>
        <taxon>Ecdysozoa</taxon>
        <taxon>Nematoda</taxon>
        <taxon>Chromadorea</taxon>
        <taxon>Rhabditida</taxon>
        <taxon>Tylenchina</taxon>
        <taxon>Panagrolaimomorpha</taxon>
        <taxon>Panagrolaimoidea</taxon>
        <taxon>Panagrolaimidae</taxon>
        <taxon>Panagrolaimus</taxon>
    </lineage>
</organism>
<dbReference type="WBParaSite" id="ES5_v2.g14706.t1">
    <property type="protein sequence ID" value="ES5_v2.g14706.t1"/>
    <property type="gene ID" value="ES5_v2.g14706"/>
</dbReference>